<gene>
    <name evidence="3" type="primary">cheB</name>
    <name evidence="8" type="ORF">SAMN04490247_0486</name>
</gene>
<feature type="domain" description="CheB-type methylesterase" evidence="7">
    <location>
        <begin position="152"/>
        <end position="345"/>
    </location>
</feature>
<accession>A0A1G8QAH5</accession>
<dbReference type="SMART" id="SM00448">
    <property type="entry name" value="REC"/>
    <property type="match status" value="1"/>
</dbReference>
<dbReference type="EC" id="3.1.1.61" evidence="3"/>
<dbReference type="GO" id="GO:0050568">
    <property type="term" value="F:protein-glutamine glutaminase activity"/>
    <property type="evidence" value="ECO:0007669"/>
    <property type="project" value="UniProtKB-UniRule"/>
</dbReference>
<keyword evidence="9" id="KW-1185">Reference proteome</keyword>
<dbReference type="PROSITE" id="PS50110">
    <property type="entry name" value="RESPONSE_REGULATORY"/>
    <property type="match status" value="1"/>
</dbReference>
<comment type="catalytic activity">
    <reaction evidence="2 3">
        <text>[protein]-L-glutamate 5-O-methyl ester + H2O = L-glutamyl-[protein] + methanol + H(+)</text>
        <dbReference type="Rhea" id="RHEA:23236"/>
        <dbReference type="Rhea" id="RHEA-COMP:10208"/>
        <dbReference type="Rhea" id="RHEA-COMP:10311"/>
        <dbReference type="ChEBI" id="CHEBI:15377"/>
        <dbReference type="ChEBI" id="CHEBI:15378"/>
        <dbReference type="ChEBI" id="CHEBI:17790"/>
        <dbReference type="ChEBI" id="CHEBI:29973"/>
        <dbReference type="ChEBI" id="CHEBI:82795"/>
        <dbReference type="EC" id="3.1.1.61"/>
    </reaction>
</comment>
<dbReference type="NCBIfam" id="NF009206">
    <property type="entry name" value="PRK12555.1"/>
    <property type="match status" value="1"/>
</dbReference>
<dbReference type="Pfam" id="PF00072">
    <property type="entry name" value="Response_reg"/>
    <property type="match status" value="1"/>
</dbReference>
<dbReference type="HAMAP" id="MF_00099">
    <property type="entry name" value="CheB_chemtxs"/>
    <property type="match status" value="1"/>
</dbReference>
<evidence type="ECO:0000313" key="8">
    <source>
        <dbReference type="EMBL" id="SDJ01475.1"/>
    </source>
</evidence>
<dbReference type="EC" id="3.5.1.44" evidence="3"/>
<evidence type="ECO:0000256" key="5">
    <source>
        <dbReference type="PROSITE-ProRule" id="PRU00169"/>
    </source>
</evidence>
<dbReference type="RefSeq" id="WP_093191645.1">
    <property type="nucleotide sequence ID" value="NZ_FNEV01000001.1"/>
</dbReference>
<keyword evidence="3 4" id="KW-0145">Chemotaxis</keyword>
<comment type="catalytic activity">
    <reaction evidence="3">
        <text>L-glutaminyl-[protein] + H2O = L-glutamyl-[protein] + NH4(+)</text>
        <dbReference type="Rhea" id="RHEA:16441"/>
        <dbReference type="Rhea" id="RHEA-COMP:10207"/>
        <dbReference type="Rhea" id="RHEA-COMP:10208"/>
        <dbReference type="ChEBI" id="CHEBI:15377"/>
        <dbReference type="ChEBI" id="CHEBI:28938"/>
        <dbReference type="ChEBI" id="CHEBI:29973"/>
        <dbReference type="ChEBI" id="CHEBI:30011"/>
        <dbReference type="EC" id="3.5.1.44"/>
    </reaction>
</comment>
<reference evidence="9" key="1">
    <citation type="submission" date="2016-10" db="EMBL/GenBank/DDBJ databases">
        <authorList>
            <person name="Varghese N."/>
            <person name="Submissions S."/>
        </authorList>
    </citation>
    <scope>NUCLEOTIDE SEQUENCE [LARGE SCALE GENOMIC DNA]</scope>
    <source>
        <strain evidence="9">DSM 4771</strain>
    </source>
</reference>
<evidence type="ECO:0000313" key="9">
    <source>
        <dbReference type="Proteomes" id="UP000199225"/>
    </source>
</evidence>
<feature type="domain" description="Response regulatory" evidence="6">
    <location>
        <begin position="5"/>
        <end position="122"/>
    </location>
</feature>
<dbReference type="Pfam" id="PF01339">
    <property type="entry name" value="CheB_methylest"/>
    <property type="match status" value="1"/>
</dbReference>
<dbReference type="PANTHER" id="PTHR42872:SF3">
    <property type="entry name" value="PROTEIN-GLUTAMATE METHYLESTERASE_PROTEIN-GLUTAMINE GLUTAMINASE 1"/>
    <property type="match status" value="1"/>
</dbReference>
<evidence type="ECO:0000256" key="3">
    <source>
        <dbReference type="HAMAP-Rule" id="MF_00099"/>
    </source>
</evidence>
<evidence type="ECO:0000256" key="2">
    <source>
        <dbReference type="ARBA" id="ARBA00048267"/>
    </source>
</evidence>
<dbReference type="SUPFAM" id="SSF52738">
    <property type="entry name" value="Methylesterase CheB, C-terminal domain"/>
    <property type="match status" value="1"/>
</dbReference>
<dbReference type="STRING" id="86666.SAMN04490247_0486"/>
<dbReference type="InterPro" id="IPR008248">
    <property type="entry name" value="CheB-like"/>
</dbReference>
<evidence type="ECO:0000259" key="7">
    <source>
        <dbReference type="PROSITE" id="PS50122"/>
    </source>
</evidence>
<organism evidence="8 9">
    <name type="scientific">Salimicrobium halophilum</name>
    <dbReference type="NCBI Taxonomy" id="86666"/>
    <lineage>
        <taxon>Bacteria</taxon>
        <taxon>Bacillati</taxon>
        <taxon>Bacillota</taxon>
        <taxon>Bacilli</taxon>
        <taxon>Bacillales</taxon>
        <taxon>Bacillaceae</taxon>
        <taxon>Salimicrobium</taxon>
    </lineage>
</organism>
<feature type="active site" evidence="3 4">
    <location>
        <position position="286"/>
    </location>
</feature>
<dbReference type="OrthoDB" id="9793421at2"/>
<dbReference type="GO" id="GO:0005737">
    <property type="term" value="C:cytoplasm"/>
    <property type="evidence" value="ECO:0007669"/>
    <property type="project" value="UniProtKB-SubCell"/>
</dbReference>
<comment type="domain">
    <text evidence="3">Contains a C-terminal catalytic domain, and an N-terminal region which modulates catalytic activity.</text>
</comment>
<dbReference type="Proteomes" id="UP000199225">
    <property type="component" value="Unassembled WGS sequence"/>
</dbReference>
<dbReference type="SUPFAM" id="SSF52172">
    <property type="entry name" value="CheY-like"/>
    <property type="match status" value="1"/>
</dbReference>
<evidence type="ECO:0000256" key="4">
    <source>
        <dbReference type="PROSITE-ProRule" id="PRU00050"/>
    </source>
</evidence>
<dbReference type="PROSITE" id="PS50122">
    <property type="entry name" value="CHEB"/>
    <property type="match status" value="1"/>
</dbReference>
<feature type="active site" evidence="3 4">
    <location>
        <position position="191"/>
    </location>
</feature>
<protein>
    <recommendedName>
        <fullName evidence="3">Protein-glutamate methylesterase/protein-glutamine glutaminase</fullName>
        <ecNumber evidence="3">3.1.1.61</ecNumber>
        <ecNumber evidence="3">3.5.1.44</ecNumber>
    </recommendedName>
</protein>
<dbReference type="InterPro" id="IPR001789">
    <property type="entry name" value="Sig_transdc_resp-reg_receiver"/>
</dbReference>
<sequence length="345" mass="37753">MDRRSVLVVDDSAFMRKMIHDMIEEDPRLYVIATARNGEDALDKVERLDPDVITLDIEMPKMNGLIALEKIMQDFPRPVVMLSSLTQEGARSTVEALSIGAVDFVPKPSGAISLDINKVKRTLLQKVVAASRAKISKKVDASRDERIPSVSTSSSNSLVAIGTSTGGPRALQEVLTSLPETFGSPILVVQHMPEGFTKSLAERLDRLSQIKVKEAVHGESIQKGTAYIAPGGYHLGVKMDSELTVELNKEEAVFGHRPSVNYLFETLAPLRSYNIITVVMTGMGADGTEGLINLKRQSSRVYTIAEDEHSCVVYGMPKSVVVSGLADEVTPLKEIAKRIYETTNR</sequence>
<comment type="subcellular location">
    <subcellularLocation>
        <location evidence="3">Cytoplasm</location>
    </subcellularLocation>
</comment>
<comment type="PTM">
    <text evidence="3">Phosphorylated by CheA. Phosphorylation of the N-terminal regulatory domain activates the methylesterase activity.</text>
</comment>
<dbReference type="PANTHER" id="PTHR42872">
    <property type="entry name" value="PROTEIN-GLUTAMATE METHYLESTERASE/PROTEIN-GLUTAMINE GLUTAMINASE"/>
    <property type="match status" value="1"/>
</dbReference>
<evidence type="ECO:0000256" key="1">
    <source>
        <dbReference type="ARBA" id="ARBA00022801"/>
    </source>
</evidence>
<proteinExistence type="inferred from homology"/>
<evidence type="ECO:0000259" key="6">
    <source>
        <dbReference type="PROSITE" id="PS50110"/>
    </source>
</evidence>
<dbReference type="InterPro" id="IPR035909">
    <property type="entry name" value="CheB_C"/>
</dbReference>
<dbReference type="CDD" id="cd17541">
    <property type="entry name" value="REC_CheB-like"/>
    <property type="match status" value="1"/>
</dbReference>
<comment type="similarity">
    <text evidence="3">Belongs to the CheB family.</text>
</comment>
<dbReference type="AlphaFoldDB" id="A0A1G8QAH5"/>
<feature type="modified residue" description="4-aspartylphosphate" evidence="3 5">
    <location>
        <position position="56"/>
    </location>
</feature>
<name>A0A1G8QAH5_9BACI</name>
<comment type="function">
    <text evidence="3">Involved in chemotaxis. Part of a chemotaxis signal transduction system that modulates chemotaxis in response to various stimuli. Catalyzes the demethylation of specific methylglutamate residues introduced into the chemoreceptors (methyl-accepting chemotaxis proteins or MCP) by CheR. Also mediates the irreversible deamidation of specific glutamine residues to glutamic acid.</text>
</comment>
<dbReference type="GO" id="GO:0000156">
    <property type="term" value="F:phosphorelay response regulator activity"/>
    <property type="evidence" value="ECO:0007669"/>
    <property type="project" value="InterPro"/>
</dbReference>
<keyword evidence="3" id="KW-0963">Cytoplasm</keyword>
<dbReference type="NCBIfam" id="NF001965">
    <property type="entry name" value="PRK00742.1"/>
    <property type="match status" value="1"/>
</dbReference>
<keyword evidence="1 3" id="KW-0378">Hydrolase</keyword>
<dbReference type="InterPro" id="IPR000673">
    <property type="entry name" value="Sig_transdc_resp-reg_Me-estase"/>
</dbReference>
<keyword evidence="3 5" id="KW-0597">Phosphoprotein</keyword>
<dbReference type="InterPro" id="IPR011006">
    <property type="entry name" value="CheY-like_superfamily"/>
</dbReference>
<dbReference type="GO" id="GO:0008984">
    <property type="term" value="F:protein-glutamate methylesterase activity"/>
    <property type="evidence" value="ECO:0007669"/>
    <property type="project" value="UniProtKB-UniRule"/>
</dbReference>
<dbReference type="Gene3D" id="3.40.50.180">
    <property type="entry name" value="Methylesterase CheB, C-terminal domain"/>
    <property type="match status" value="1"/>
</dbReference>
<dbReference type="PIRSF" id="PIRSF000876">
    <property type="entry name" value="RR_chemtxs_CheB"/>
    <property type="match status" value="1"/>
</dbReference>
<dbReference type="EMBL" id="FNEV01000001">
    <property type="protein sequence ID" value="SDJ01475.1"/>
    <property type="molecule type" value="Genomic_DNA"/>
</dbReference>
<dbReference type="CDD" id="cd16432">
    <property type="entry name" value="CheB_Rec"/>
    <property type="match status" value="1"/>
</dbReference>
<dbReference type="GO" id="GO:0006935">
    <property type="term" value="P:chemotaxis"/>
    <property type="evidence" value="ECO:0007669"/>
    <property type="project" value="UniProtKB-UniRule"/>
</dbReference>
<dbReference type="Gene3D" id="3.40.50.2300">
    <property type="match status" value="1"/>
</dbReference>
<feature type="active site" evidence="3 4">
    <location>
        <position position="164"/>
    </location>
</feature>